<evidence type="ECO:0000313" key="4">
    <source>
        <dbReference type="EMBL" id="OCB86993.1"/>
    </source>
</evidence>
<feature type="chain" id="PRO_5040479009" description="DUF7223 domain-containing protein" evidence="2">
    <location>
        <begin position="19"/>
        <end position="695"/>
    </location>
</feature>
<evidence type="ECO:0000259" key="3">
    <source>
        <dbReference type="Pfam" id="PF23865"/>
    </source>
</evidence>
<proteinExistence type="predicted"/>
<name>A0A9Q5HVX5_SANBA</name>
<feature type="region of interest" description="Disordered" evidence="1">
    <location>
        <begin position="625"/>
        <end position="659"/>
    </location>
</feature>
<organism evidence="4 5">
    <name type="scientific">Sanghuangporus baumii</name>
    <name type="common">Phellinus baumii</name>
    <dbReference type="NCBI Taxonomy" id="108892"/>
    <lineage>
        <taxon>Eukaryota</taxon>
        <taxon>Fungi</taxon>
        <taxon>Dikarya</taxon>
        <taxon>Basidiomycota</taxon>
        <taxon>Agaricomycotina</taxon>
        <taxon>Agaricomycetes</taxon>
        <taxon>Hymenochaetales</taxon>
        <taxon>Hymenochaetaceae</taxon>
        <taxon>Sanghuangporus</taxon>
    </lineage>
</organism>
<comment type="caution">
    <text evidence="4">The sequence shown here is derived from an EMBL/GenBank/DDBJ whole genome shotgun (WGS) entry which is preliminary data.</text>
</comment>
<dbReference type="InterPro" id="IPR055647">
    <property type="entry name" value="DUF7223"/>
</dbReference>
<gene>
    <name evidence="4" type="ORF">A7U60_g5883</name>
</gene>
<dbReference type="AlphaFoldDB" id="A0A9Q5HVX5"/>
<feature type="compositionally biased region" description="Polar residues" evidence="1">
    <location>
        <begin position="637"/>
        <end position="650"/>
    </location>
</feature>
<dbReference type="Proteomes" id="UP000757232">
    <property type="component" value="Unassembled WGS sequence"/>
</dbReference>
<accession>A0A9Q5HVX5</accession>
<protein>
    <recommendedName>
        <fullName evidence="3">DUF7223 domain-containing protein</fullName>
    </recommendedName>
</protein>
<evidence type="ECO:0000313" key="5">
    <source>
        <dbReference type="Proteomes" id="UP000757232"/>
    </source>
</evidence>
<dbReference type="OrthoDB" id="73875at2759"/>
<keyword evidence="5" id="KW-1185">Reference proteome</keyword>
<evidence type="ECO:0000256" key="1">
    <source>
        <dbReference type="SAM" id="MobiDB-lite"/>
    </source>
</evidence>
<reference evidence="4" key="1">
    <citation type="submission" date="2016-06" db="EMBL/GenBank/DDBJ databases">
        <title>Draft Genome sequence of the fungus Inonotus baumii.</title>
        <authorList>
            <person name="Zhu H."/>
            <person name="Lin W."/>
        </authorList>
    </citation>
    <scope>NUCLEOTIDE SEQUENCE</scope>
    <source>
        <strain evidence="4">821</strain>
    </source>
</reference>
<evidence type="ECO:0000256" key="2">
    <source>
        <dbReference type="SAM" id="SignalP"/>
    </source>
</evidence>
<dbReference type="Pfam" id="PF23865">
    <property type="entry name" value="DUF7223"/>
    <property type="match status" value="1"/>
</dbReference>
<keyword evidence="2" id="KW-0732">Signal</keyword>
<feature type="domain" description="DUF7223" evidence="3">
    <location>
        <begin position="275"/>
        <end position="486"/>
    </location>
</feature>
<dbReference type="EMBL" id="LNZH02000196">
    <property type="protein sequence ID" value="OCB86993.1"/>
    <property type="molecule type" value="Genomic_DNA"/>
</dbReference>
<sequence>MSKVFLILLSTLPLLIVADNDWSVPCLGGWCSYDVPASANSMAATIQITGSTSAISDITSAAGWEILNCTSDSDAQDIRLVCSGDQTSCSHLFDNGAEHTVVRLPPQCGSVPFAHVTFCGESDDQSMPDHVKSRIMRRDGTTPPVHALSFNANFDEIPSSQHGNVSMLVFGSTIPGFNGNATTTPAGSRRRSRLVNKRGLIDSFLGDFNKTKSTDLPPINIDQSFNIFNTTVSCSANEQAKLSVDVNAKLNAEVTIGAVLAGSLIPPKIKEFGLFSDVSADLEGGLSIDANIAGQVDTGKITLFTVGLPGLSIPGILSLGPSFEIDAQAFATVDLEVTMDVDLAYSFSELQLFFPPSDDHPSGAVVAPQDTPLKISASPNIESNATLEAHLIPTLKFGLEVLGTNANIFLDLDAFAALDLGLVAGATASVDSSGATNASAQVGGCVDVNGGVSINAGADASFFGLFDTSAVIALFSKDFDLFRQCFEDSTADSSSVTALVTSTVASLASSTSVNATVSDGGRGISESPSVETSESAILTAASFDSSTSASTSMSSSPVIPSDSALLSGSAVLTGSVVSSSSVVVSTSLASSGSIAPFSSSSLVATSVANEAPSVSSTLAANTATAVPTTVASDVRTTRASEATGTSTDAKSPSGRERGWKMSVRMAKRDFQCLASDIASAVSVVDQVLSSSRSAK</sequence>
<feature type="signal peptide" evidence="2">
    <location>
        <begin position="1"/>
        <end position="18"/>
    </location>
</feature>